<dbReference type="Pfam" id="PF01022">
    <property type="entry name" value="HTH_5"/>
    <property type="match status" value="1"/>
</dbReference>
<dbReference type="Gene3D" id="1.10.10.10">
    <property type="entry name" value="Winged helix-like DNA-binding domain superfamily/Winged helix DNA-binding domain"/>
    <property type="match status" value="1"/>
</dbReference>
<dbReference type="GO" id="GO:0003700">
    <property type="term" value="F:DNA-binding transcription factor activity"/>
    <property type="evidence" value="ECO:0007669"/>
    <property type="project" value="InterPro"/>
</dbReference>
<evidence type="ECO:0000256" key="1">
    <source>
        <dbReference type="ARBA" id="ARBA00023015"/>
    </source>
</evidence>
<feature type="domain" description="HTH arsR-type" evidence="4">
    <location>
        <begin position="151"/>
        <end position="240"/>
    </location>
</feature>
<organism evidence="5 6">
    <name type="scientific">Methermicoccus shengliensis</name>
    <dbReference type="NCBI Taxonomy" id="660064"/>
    <lineage>
        <taxon>Archaea</taxon>
        <taxon>Methanobacteriati</taxon>
        <taxon>Methanobacteriota</taxon>
        <taxon>Stenosarchaea group</taxon>
        <taxon>Methanomicrobia</taxon>
        <taxon>Methanosarcinales</taxon>
        <taxon>Methermicoccaceae</taxon>
        <taxon>Methermicoccus</taxon>
    </lineage>
</organism>
<dbReference type="CDD" id="cd00090">
    <property type="entry name" value="HTH_ARSR"/>
    <property type="match status" value="1"/>
</dbReference>
<comment type="caution">
    <text evidence="5">The sequence shown here is derived from an EMBL/GenBank/DDBJ whole genome shotgun (WGS) entry which is preliminary data.</text>
</comment>
<dbReference type="GO" id="GO:0003677">
    <property type="term" value="F:DNA binding"/>
    <property type="evidence" value="ECO:0007669"/>
    <property type="project" value="UniProtKB-KW"/>
</dbReference>
<dbReference type="InterPro" id="IPR011991">
    <property type="entry name" value="ArsR-like_HTH"/>
</dbReference>
<evidence type="ECO:0000256" key="2">
    <source>
        <dbReference type="ARBA" id="ARBA00023125"/>
    </source>
</evidence>
<dbReference type="InterPro" id="IPR001845">
    <property type="entry name" value="HTH_ArsR_DNA-bd_dom"/>
</dbReference>
<name>A0A832RTA1_9EURY</name>
<dbReference type="InterPro" id="IPR036388">
    <property type="entry name" value="WH-like_DNA-bd_sf"/>
</dbReference>
<protein>
    <submittedName>
        <fullName evidence="5">Winged helix-turn-helix transcriptional regulator</fullName>
    </submittedName>
</protein>
<accession>A0A832RTA1</accession>
<dbReference type="InterPro" id="IPR036390">
    <property type="entry name" value="WH_DNA-bd_sf"/>
</dbReference>
<evidence type="ECO:0000256" key="3">
    <source>
        <dbReference type="ARBA" id="ARBA00023163"/>
    </source>
</evidence>
<keyword evidence="2" id="KW-0238">DNA-binding</keyword>
<dbReference type="InterPro" id="IPR051011">
    <property type="entry name" value="Metal_resp_trans_reg"/>
</dbReference>
<reference evidence="5" key="1">
    <citation type="journal article" date="2020" name="bioRxiv">
        <title>A rank-normalized archaeal taxonomy based on genome phylogeny resolves widespread incomplete and uneven classifications.</title>
        <authorList>
            <person name="Rinke C."/>
            <person name="Chuvochina M."/>
            <person name="Mussig A.J."/>
            <person name="Chaumeil P.-A."/>
            <person name="Waite D.W."/>
            <person name="Whitman W.B."/>
            <person name="Parks D.H."/>
            <person name="Hugenholtz P."/>
        </authorList>
    </citation>
    <scope>NUCLEOTIDE SEQUENCE</scope>
    <source>
        <strain evidence="5">UBA12518</strain>
    </source>
</reference>
<dbReference type="PANTHER" id="PTHR43132">
    <property type="entry name" value="ARSENICAL RESISTANCE OPERON REPRESSOR ARSR-RELATED"/>
    <property type="match status" value="1"/>
</dbReference>
<dbReference type="EMBL" id="DUIH01000017">
    <property type="protein sequence ID" value="HIH70033.1"/>
    <property type="molecule type" value="Genomic_DNA"/>
</dbReference>
<gene>
    <name evidence="5" type="ORF">HA299_05430</name>
</gene>
<proteinExistence type="predicted"/>
<dbReference type="Proteomes" id="UP000600363">
    <property type="component" value="Unassembled WGS sequence"/>
</dbReference>
<evidence type="ECO:0000259" key="4">
    <source>
        <dbReference type="PROSITE" id="PS50987"/>
    </source>
</evidence>
<dbReference type="SUPFAM" id="SSF46785">
    <property type="entry name" value="Winged helix' DNA-binding domain"/>
    <property type="match status" value="1"/>
</dbReference>
<dbReference type="RefSeq" id="WP_042686205.1">
    <property type="nucleotide sequence ID" value="NZ_DUIH01000017.1"/>
</dbReference>
<evidence type="ECO:0000313" key="6">
    <source>
        <dbReference type="Proteomes" id="UP000600363"/>
    </source>
</evidence>
<keyword evidence="3" id="KW-0804">Transcription</keyword>
<dbReference type="AlphaFoldDB" id="A0A832RTA1"/>
<sequence length="240" mass="26845">MESDPVLQELEELKRDVGNLNDTLVRIRYEDFKRVVCTQIQLVLAEHTRMLFDTKMGEWSSSSVCTLRDRCEKEMKRAVDEATHAYLMDDVNGALQVLDGIKSLLSANDAPCADPMCSKLATLLIHDVRMLIQLSEAICSKLEGTHTSEPLKHTPEEISSILSPLSHPIRIGILRLLERQSSSFSDISRALGLKSGHLQFHLGILRDAGYIRKSGRGVYAITQRGTTALQGAERLMESLR</sequence>
<dbReference type="SMART" id="SM00418">
    <property type="entry name" value="HTH_ARSR"/>
    <property type="match status" value="1"/>
</dbReference>
<keyword evidence="1" id="KW-0805">Transcription regulation</keyword>
<dbReference type="PROSITE" id="PS50987">
    <property type="entry name" value="HTH_ARSR_2"/>
    <property type="match status" value="1"/>
</dbReference>
<dbReference type="PANTHER" id="PTHR43132:SF2">
    <property type="entry name" value="ARSENICAL RESISTANCE OPERON REPRESSOR ARSR-RELATED"/>
    <property type="match status" value="1"/>
</dbReference>
<evidence type="ECO:0000313" key="5">
    <source>
        <dbReference type="EMBL" id="HIH70033.1"/>
    </source>
</evidence>